<accession>A0A821PHI3</accession>
<dbReference type="Proteomes" id="UP000663880">
    <property type="component" value="Unassembled WGS sequence"/>
</dbReference>
<dbReference type="SUPFAM" id="SSF100910">
    <property type="entry name" value="Chemosensory protein Csp2"/>
    <property type="match status" value="1"/>
</dbReference>
<dbReference type="Pfam" id="PF03392">
    <property type="entry name" value="OS-D"/>
    <property type="match status" value="1"/>
</dbReference>
<proteinExistence type="predicted"/>
<dbReference type="PANTHER" id="PTHR11257:SF13">
    <property type="entry name" value="GEO07322P1"/>
    <property type="match status" value="1"/>
</dbReference>
<dbReference type="EMBL" id="CAJOBZ010000006">
    <property type="protein sequence ID" value="CAF4807840.1"/>
    <property type="molecule type" value="Genomic_DNA"/>
</dbReference>
<evidence type="ECO:0000313" key="3">
    <source>
        <dbReference type="Proteomes" id="UP000663880"/>
    </source>
</evidence>
<feature type="signal peptide" evidence="1">
    <location>
        <begin position="1"/>
        <end position="16"/>
    </location>
</feature>
<name>A0A821PHI3_9NEOP</name>
<gene>
    <name evidence="2" type="ORF">PMACD_LOCUS3853</name>
</gene>
<dbReference type="OrthoDB" id="7182126at2759"/>
<dbReference type="AlphaFoldDB" id="A0A821PHI3"/>
<dbReference type="InterPro" id="IPR005055">
    <property type="entry name" value="A10/PebIII"/>
</dbReference>
<keyword evidence="3" id="KW-1185">Reference proteome</keyword>
<reference evidence="2" key="1">
    <citation type="submission" date="2021-02" db="EMBL/GenBank/DDBJ databases">
        <authorList>
            <person name="Steward A R."/>
        </authorList>
    </citation>
    <scope>NUCLEOTIDE SEQUENCE</scope>
</reference>
<feature type="chain" id="PRO_5032451613" evidence="1">
    <location>
        <begin position="17"/>
        <end position="123"/>
    </location>
</feature>
<comment type="caution">
    <text evidence="2">The sequence shown here is derived from an EMBL/GenBank/DDBJ whole genome shotgun (WGS) entry which is preliminary data.</text>
</comment>
<protein>
    <submittedName>
        <fullName evidence="2">Uncharacterized protein</fullName>
    </submittedName>
</protein>
<evidence type="ECO:0000256" key="1">
    <source>
        <dbReference type="SAM" id="SignalP"/>
    </source>
</evidence>
<dbReference type="InterPro" id="IPR036682">
    <property type="entry name" value="OS_D_A10/PebIII_sf"/>
</dbReference>
<evidence type="ECO:0000313" key="2">
    <source>
        <dbReference type="EMBL" id="CAF4807840.1"/>
    </source>
</evidence>
<keyword evidence="1" id="KW-0732">Signal</keyword>
<organism evidence="2 3">
    <name type="scientific">Pieris macdunnoughi</name>
    <dbReference type="NCBI Taxonomy" id="345717"/>
    <lineage>
        <taxon>Eukaryota</taxon>
        <taxon>Metazoa</taxon>
        <taxon>Ecdysozoa</taxon>
        <taxon>Arthropoda</taxon>
        <taxon>Hexapoda</taxon>
        <taxon>Insecta</taxon>
        <taxon>Pterygota</taxon>
        <taxon>Neoptera</taxon>
        <taxon>Endopterygota</taxon>
        <taxon>Lepidoptera</taxon>
        <taxon>Glossata</taxon>
        <taxon>Ditrysia</taxon>
        <taxon>Papilionoidea</taxon>
        <taxon>Pieridae</taxon>
        <taxon>Pierinae</taxon>
        <taxon>Pieris</taxon>
    </lineage>
</organism>
<dbReference type="Gene3D" id="1.10.2080.10">
    <property type="entry name" value="Insect odorant-binding protein A10/Ejaculatory bulb-specific protein 3"/>
    <property type="match status" value="1"/>
</dbReference>
<sequence length="123" mass="14619">MYTCLILFFLFICGDSQKFYDSRYDYYDTDYLVENPRLLKKYINCFLNEGPCTPIGKDFKLALPEIVRTACSRCSPSQKRLAQKTFEAFNLYLHDDYNTLKSRLDPENRFFGNFLRTISKKSR</sequence>
<dbReference type="PANTHER" id="PTHR11257">
    <property type="entry name" value="CHEMOSENSORY PROTEIN-RELATED"/>
    <property type="match status" value="1"/>
</dbReference>